<keyword evidence="10" id="KW-0611">Plant defense</keyword>
<keyword evidence="4" id="KW-0964">Secreted</keyword>
<evidence type="ECO:0000256" key="5">
    <source>
        <dbReference type="ARBA" id="ARBA00022614"/>
    </source>
</evidence>
<evidence type="ECO:0000256" key="12">
    <source>
        <dbReference type="ARBA" id="ARBA00022989"/>
    </source>
</evidence>
<dbReference type="InterPro" id="IPR013210">
    <property type="entry name" value="LRR_N_plant-typ"/>
</dbReference>
<keyword evidence="20" id="KW-0418">Kinase</keyword>
<dbReference type="InterPro" id="IPR000719">
    <property type="entry name" value="Prot_kinase_dom"/>
</dbReference>
<organism evidence="20 21">
    <name type="scientific">Trifolium pratense</name>
    <name type="common">Red clover</name>
    <dbReference type="NCBI Taxonomy" id="57577"/>
    <lineage>
        <taxon>Eukaryota</taxon>
        <taxon>Viridiplantae</taxon>
        <taxon>Streptophyta</taxon>
        <taxon>Embryophyta</taxon>
        <taxon>Tracheophyta</taxon>
        <taxon>Spermatophyta</taxon>
        <taxon>Magnoliopsida</taxon>
        <taxon>eudicotyledons</taxon>
        <taxon>Gunneridae</taxon>
        <taxon>Pentapetalae</taxon>
        <taxon>rosids</taxon>
        <taxon>fabids</taxon>
        <taxon>Fabales</taxon>
        <taxon>Fabaceae</taxon>
        <taxon>Papilionoideae</taxon>
        <taxon>50 kb inversion clade</taxon>
        <taxon>NPAAA clade</taxon>
        <taxon>Hologalegina</taxon>
        <taxon>IRL clade</taxon>
        <taxon>Trifolieae</taxon>
        <taxon>Trifolium</taxon>
    </lineage>
</organism>
<dbReference type="STRING" id="57577.A0A2K3NTV1"/>
<feature type="chain" id="PRO_5014444244" evidence="18">
    <location>
        <begin position="26"/>
        <end position="609"/>
    </location>
</feature>
<evidence type="ECO:0000259" key="19">
    <source>
        <dbReference type="PROSITE" id="PS50011"/>
    </source>
</evidence>
<evidence type="ECO:0000256" key="13">
    <source>
        <dbReference type="ARBA" id="ARBA00023136"/>
    </source>
</evidence>
<evidence type="ECO:0000256" key="6">
    <source>
        <dbReference type="ARBA" id="ARBA00022692"/>
    </source>
</evidence>
<evidence type="ECO:0000256" key="11">
    <source>
        <dbReference type="ARBA" id="ARBA00022840"/>
    </source>
</evidence>
<keyword evidence="5" id="KW-0433">Leucine-rich repeat</keyword>
<dbReference type="InterPro" id="IPR001611">
    <property type="entry name" value="Leu-rich_rpt"/>
</dbReference>
<keyword evidence="20" id="KW-0808">Transferase</keyword>
<keyword evidence="8" id="KW-0677">Repeat</keyword>
<evidence type="ECO:0000313" key="21">
    <source>
        <dbReference type="Proteomes" id="UP000236291"/>
    </source>
</evidence>
<dbReference type="AlphaFoldDB" id="A0A2K3NTV1"/>
<dbReference type="GO" id="GO:0004672">
    <property type="term" value="F:protein kinase activity"/>
    <property type="evidence" value="ECO:0007669"/>
    <property type="project" value="InterPro"/>
</dbReference>
<dbReference type="InterPro" id="IPR032675">
    <property type="entry name" value="LRR_dom_sf"/>
</dbReference>
<feature type="domain" description="Protein kinase" evidence="19">
    <location>
        <begin position="314"/>
        <end position="597"/>
    </location>
</feature>
<gene>
    <name evidence="20" type="ORF">L195_g002934</name>
</gene>
<dbReference type="PANTHER" id="PTHR48010">
    <property type="entry name" value="OS05G0588300 PROTEIN"/>
    <property type="match status" value="1"/>
</dbReference>
<name>A0A2K3NTV1_TRIPR</name>
<evidence type="ECO:0000313" key="20">
    <source>
        <dbReference type="EMBL" id="PNY06468.1"/>
    </source>
</evidence>
<evidence type="ECO:0000256" key="3">
    <source>
        <dbReference type="ARBA" id="ARBA00022512"/>
    </source>
</evidence>
<dbReference type="InterPro" id="IPR050994">
    <property type="entry name" value="At_inactive_RLKs"/>
</dbReference>
<dbReference type="FunFam" id="1.10.510.10:FF:000095">
    <property type="entry name" value="protein STRUBBELIG-RECEPTOR FAMILY 8"/>
    <property type="match status" value="1"/>
</dbReference>
<keyword evidence="14" id="KW-1015">Disulfide bond</keyword>
<dbReference type="Pfam" id="PF08263">
    <property type="entry name" value="LRRNT_2"/>
    <property type="match status" value="1"/>
</dbReference>
<evidence type="ECO:0000256" key="2">
    <source>
        <dbReference type="ARBA" id="ARBA00004191"/>
    </source>
</evidence>
<proteinExistence type="inferred from homology"/>
<evidence type="ECO:0000256" key="9">
    <source>
        <dbReference type="ARBA" id="ARBA00022741"/>
    </source>
</evidence>
<dbReference type="SUPFAM" id="SSF52058">
    <property type="entry name" value="L domain-like"/>
    <property type="match status" value="1"/>
</dbReference>
<keyword evidence="20" id="KW-0675">Receptor</keyword>
<reference evidence="20 21" key="2">
    <citation type="journal article" date="2017" name="Front. Plant Sci.">
        <title>Gene Classification and Mining of Molecular Markers Useful in Red Clover (Trifolium pratense) Breeding.</title>
        <authorList>
            <person name="Istvanek J."/>
            <person name="Dluhosova J."/>
            <person name="Dluhos P."/>
            <person name="Patkova L."/>
            <person name="Nedelnik J."/>
            <person name="Repkova J."/>
        </authorList>
    </citation>
    <scope>NUCLEOTIDE SEQUENCE [LARGE SCALE GENOMIC DNA]</scope>
    <source>
        <strain evidence="21">cv. Tatra</strain>
        <tissue evidence="20">Young leaves</tissue>
    </source>
</reference>
<evidence type="ECO:0000256" key="1">
    <source>
        <dbReference type="ARBA" id="ARBA00004170"/>
    </source>
</evidence>
<dbReference type="Pfam" id="PF00560">
    <property type="entry name" value="LRR_1"/>
    <property type="match status" value="3"/>
</dbReference>
<dbReference type="Gene3D" id="1.10.510.10">
    <property type="entry name" value="Transferase(Phosphotransferase) domain 1"/>
    <property type="match status" value="1"/>
</dbReference>
<dbReference type="PANTHER" id="PTHR48010:SF63">
    <property type="entry name" value="LRR RECEPTOR-LIKE KINASE"/>
    <property type="match status" value="1"/>
</dbReference>
<dbReference type="FunFam" id="3.30.200.20:FF:000307">
    <property type="entry name" value="pollen receptor-like kinase 1"/>
    <property type="match status" value="1"/>
</dbReference>
<feature type="transmembrane region" description="Helical" evidence="17">
    <location>
        <begin position="230"/>
        <end position="259"/>
    </location>
</feature>
<evidence type="ECO:0000256" key="10">
    <source>
        <dbReference type="ARBA" id="ARBA00022821"/>
    </source>
</evidence>
<dbReference type="Proteomes" id="UP000236291">
    <property type="component" value="Unassembled WGS sequence"/>
</dbReference>
<dbReference type="PROSITE" id="PS50011">
    <property type="entry name" value="PROTEIN_KINASE_DOM"/>
    <property type="match status" value="1"/>
</dbReference>
<comment type="similarity">
    <text evidence="16">Belongs to the polygalacturonase-inhibiting protein family.</text>
</comment>
<evidence type="ECO:0000256" key="17">
    <source>
        <dbReference type="SAM" id="Phobius"/>
    </source>
</evidence>
<evidence type="ECO:0000256" key="15">
    <source>
        <dbReference type="ARBA" id="ARBA00023180"/>
    </source>
</evidence>
<keyword evidence="12 17" id="KW-1133">Transmembrane helix</keyword>
<comment type="subcellular location">
    <subcellularLocation>
        <location evidence="1">Membrane</location>
        <topology evidence="1">Peripheral membrane protein</topology>
    </subcellularLocation>
    <subcellularLocation>
        <location evidence="2">Secreted</location>
        <location evidence="2">Cell wall</location>
    </subcellularLocation>
</comment>
<dbReference type="Gene3D" id="3.80.10.10">
    <property type="entry name" value="Ribonuclease Inhibitor"/>
    <property type="match status" value="1"/>
</dbReference>
<reference evidence="20 21" key="1">
    <citation type="journal article" date="2014" name="Am. J. Bot.">
        <title>Genome assembly and annotation for red clover (Trifolium pratense; Fabaceae).</title>
        <authorList>
            <person name="Istvanek J."/>
            <person name="Jaros M."/>
            <person name="Krenek A."/>
            <person name="Repkova J."/>
        </authorList>
    </citation>
    <scope>NUCLEOTIDE SEQUENCE [LARGE SCALE GENOMIC DNA]</scope>
    <source>
        <strain evidence="21">cv. Tatra</strain>
        <tissue evidence="20">Young leaves</tissue>
    </source>
</reference>
<dbReference type="EMBL" id="ASHM01001320">
    <property type="protein sequence ID" value="PNY06468.1"/>
    <property type="molecule type" value="Genomic_DNA"/>
</dbReference>
<dbReference type="Pfam" id="PF07714">
    <property type="entry name" value="PK_Tyr_Ser-Thr"/>
    <property type="match status" value="1"/>
</dbReference>
<keyword evidence="15" id="KW-0325">Glycoprotein</keyword>
<keyword evidence="6 17" id="KW-0812">Transmembrane</keyword>
<evidence type="ECO:0000256" key="8">
    <source>
        <dbReference type="ARBA" id="ARBA00022737"/>
    </source>
</evidence>
<dbReference type="GO" id="GO:0005524">
    <property type="term" value="F:ATP binding"/>
    <property type="evidence" value="ECO:0007669"/>
    <property type="project" value="UniProtKB-KW"/>
</dbReference>
<dbReference type="InterPro" id="IPR001245">
    <property type="entry name" value="Ser-Thr/Tyr_kinase_cat_dom"/>
</dbReference>
<evidence type="ECO:0000256" key="4">
    <source>
        <dbReference type="ARBA" id="ARBA00022525"/>
    </source>
</evidence>
<protein>
    <submittedName>
        <fullName evidence="20">Putative inactive receptor kinase</fullName>
    </submittedName>
</protein>
<sequence length="609" mass="67420">MEFQLFIVPFLLLTFISSLLNLTLADLNSDRKALLEFSSTLQHTSRLNWNNSTPICTSWIGITCNQNETNVISIHLPGIGLKGTVPNNSSLRKLDSLKILSLHSNELSGNLPSSILSIPSLQYINLQHNNFTGLVPSFISTKLIALDLSFNSFFGAIPVFNLSRLKYLNLSYNNLNGSIPFSINQFPYTSFVGNSLLCGKPLNHCSTISPSSSPSPSTTQNRNATTSKKFFGVASILAFAIGGIAFLSLIVLVIFVCCLKKRRSKRSNDIPKGKAETEDSISKSFGSGVMEAERNKLFFFEGCSYCFDLEDLLKASAEVLGKGSYGGTTYRATLEEGITVVVKRLREVVVGMKEFEQQMEVVGRIGRHSNVIPLRAYYYSKNEKLLVYDYMHGGSLFSSLHGNRGVGRTPLNWNSRMKIALGAAKGIASIHTEGGSKFIHGNIKSTNVLITQEHDGYITDVGLTPLMNTSSGSIMSRSNGYRAPELVAESRRTATQKSDVYSFGVLLLEMLTGKIPLGYSGYDHDMVDLPRWVRSVVREEWTAEVFDEEMIRGGEYVEEEMVQMLQIALACASKLVDDRPTMDEVVRKIVEIRQPELKKSTSSESEFNV</sequence>
<accession>A0A2K3NTV1</accession>
<dbReference type="InterPro" id="IPR011009">
    <property type="entry name" value="Kinase-like_dom_sf"/>
</dbReference>
<dbReference type="GO" id="GO:0016020">
    <property type="term" value="C:membrane"/>
    <property type="evidence" value="ECO:0007669"/>
    <property type="project" value="UniProtKB-SubCell"/>
</dbReference>
<evidence type="ECO:0000256" key="14">
    <source>
        <dbReference type="ARBA" id="ARBA00023157"/>
    </source>
</evidence>
<evidence type="ECO:0000256" key="7">
    <source>
        <dbReference type="ARBA" id="ARBA00022729"/>
    </source>
</evidence>
<comment type="caution">
    <text evidence="20">The sequence shown here is derived from an EMBL/GenBank/DDBJ whole genome shotgun (WGS) entry which is preliminary data.</text>
</comment>
<feature type="signal peptide" evidence="18">
    <location>
        <begin position="1"/>
        <end position="25"/>
    </location>
</feature>
<keyword evidence="9" id="KW-0547">Nucleotide-binding</keyword>
<dbReference type="Gene3D" id="3.30.200.20">
    <property type="entry name" value="Phosphorylase Kinase, domain 1"/>
    <property type="match status" value="1"/>
</dbReference>
<evidence type="ECO:0000256" key="18">
    <source>
        <dbReference type="SAM" id="SignalP"/>
    </source>
</evidence>
<keyword evidence="13 17" id="KW-0472">Membrane</keyword>
<dbReference type="SUPFAM" id="SSF56112">
    <property type="entry name" value="Protein kinase-like (PK-like)"/>
    <property type="match status" value="1"/>
</dbReference>
<evidence type="ECO:0000256" key="16">
    <source>
        <dbReference type="ARBA" id="ARBA00038043"/>
    </source>
</evidence>
<dbReference type="GO" id="GO:0006952">
    <property type="term" value="P:defense response"/>
    <property type="evidence" value="ECO:0007669"/>
    <property type="project" value="UniProtKB-KW"/>
</dbReference>
<dbReference type="FunFam" id="3.80.10.10:FF:000400">
    <property type="entry name" value="Nuclear pore complex protein NUP107"/>
    <property type="match status" value="1"/>
</dbReference>
<keyword evidence="11" id="KW-0067">ATP-binding</keyword>
<keyword evidence="7 18" id="KW-0732">Signal</keyword>
<keyword evidence="3" id="KW-0134">Cell wall</keyword>